<evidence type="ECO:0000313" key="3">
    <source>
        <dbReference type="EMBL" id="ENY73854.1"/>
    </source>
</evidence>
<feature type="transmembrane region" description="Helical" evidence="2">
    <location>
        <begin position="12"/>
        <end position="32"/>
    </location>
</feature>
<dbReference type="OrthoDB" id="5572189at2"/>
<comment type="caution">
    <text evidence="3">The sequence shown here is derived from an EMBL/GenBank/DDBJ whole genome shotgun (WGS) entry which is preliminary data.</text>
</comment>
<dbReference type="Pfam" id="PF07963">
    <property type="entry name" value="N_methyl"/>
    <property type="match status" value="1"/>
</dbReference>
<keyword evidence="4" id="KW-1185">Reference proteome</keyword>
<gene>
    <name evidence="3" type="ORF">G114_00380</name>
</gene>
<dbReference type="eggNOG" id="COG4968">
    <property type="taxonomic scope" value="Bacteria"/>
</dbReference>
<dbReference type="PRINTS" id="PR00813">
    <property type="entry name" value="BCTERIALGSPG"/>
</dbReference>
<dbReference type="AlphaFoldDB" id="N9U649"/>
<protein>
    <submittedName>
        <fullName evidence="3">Type IV pilin</fullName>
    </submittedName>
</protein>
<dbReference type="InterPro" id="IPR031982">
    <property type="entry name" value="PilE-like"/>
</dbReference>
<dbReference type="InterPro" id="IPR000983">
    <property type="entry name" value="Bac_GSPG_pilin"/>
</dbReference>
<evidence type="ECO:0000256" key="2">
    <source>
        <dbReference type="SAM" id="Phobius"/>
    </source>
</evidence>
<keyword evidence="2" id="KW-0472">Membrane</keyword>
<reference evidence="3 4" key="1">
    <citation type="journal article" date="2013" name="Genome Announc.">
        <title>Draft Genome Sequence of the Aeromonas diversa Type Strain.</title>
        <authorList>
            <person name="Farfan M."/>
            <person name="Spataro N."/>
            <person name="Sanglas A."/>
            <person name="Albarral V."/>
            <person name="Loren J.G."/>
            <person name="Bosch E."/>
            <person name="Fuste M.C."/>
        </authorList>
    </citation>
    <scope>NUCLEOTIDE SEQUENCE [LARGE SCALE GENOMIC DNA]</scope>
    <source>
        <strain evidence="3 4">2478-85</strain>
    </source>
</reference>
<dbReference type="Pfam" id="PF16732">
    <property type="entry name" value="ComP_DUS"/>
    <property type="match status" value="1"/>
</dbReference>
<accession>N9U649</accession>
<evidence type="ECO:0000313" key="4">
    <source>
        <dbReference type="Proteomes" id="UP000023775"/>
    </source>
</evidence>
<keyword evidence="2" id="KW-0812">Transmembrane</keyword>
<keyword evidence="2" id="KW-1133">Transmembrane helix</keyword>
<dbReference type="InterPro" id="IPR045584">
    <property type="entry name" value="Pilin-like"/>
</dbReference>
<dbReference type="SUPFAM" id="SSF54523">
    <property type="entry name" value="Pili subunits"/>
    <property type="match status" value="1"/>
</dbReference>
<dbReference type="Proteomes" id="UP000023775">
    <property type="component" value="Unassembled WGS sequence"/>
</dbReference>
<evidence type="ECO:0000256" key="1">
    <source>
        <dbReference type="ARBA" id="ARBA00022481"/>
    </source>
</evidence>
<sequence length="126" mass="13304">MRARSQCGFSLIELMIVVAVVAIIAAVAYPAFTSGLQKSRRAEAIKGLLSMQLRQEEFRISNATYSSATAQLGSPSSDYYDFSVSGASATAYTLTATAKGSQAGDTACATMTINKADTKTPADCWK</sequence>
<dbReference type="NCBIfam" id="TIGR02532">
    <property type="entry name" value="IV_pilin_GFxxxE"/>
    <property type="match status" value="1"/>
</dbReference>
<dbReference type="InterPro" id="IPR012902">
    <property type="entry name" value="N_methyl_site"/>
</dbReference>
<proteinExistence type="predicted"/>
<dbReference type="PATRIC" id="fig|1268237.3.peg.75"/>
<dbReference type="GO" id="GO:0015627">
    <property type="term" value="C:type II protein secretion system complex"/>
    <property type="evidence" value="ECO:0007669"/>
    <property type="project" value="InterPro"/>
</dbReference>
<dbReference type="GO" id="GO:0015628">
    <property type="term" value="P:protein secretion by the type II secretion system"/>
    <property type="evidence" value="ECO:0007669"/>
    <property type="project" value="InterPro"/>
</dbReference>
<dbReference type="Gene3D" id="3.30.700.10">
    <property type="entry name" value="Glycoprotein, Type 4 Pilin"/>
    <property type="match status" value="1"/>
</dbReference>
<dbReference type="EMBL" id="APVG01000001">
    <property type="protein sequence ID" value="ENY73854.1"/>
    <property type="molecule type" value="Genomic_DNA"/>
</dbReference>
<name>N9U649_9GAMM</name>
<keyword evidence="1" id="KW-0488">Methylation</keyword>
<organism evidence="3 4">
    <name type="scientific">Aeromonas diversa CDC 2478-85</name>
    <dbReference type="NCBI Taxonomy" id="1268237"/>
    <lineage>
        <taxon>Bacteria</taxon>
        <taxon>Pseudomonadati</taxon>
        <taxon>Pseudomonadota</taxon>
        <taxon>Gammaproteobacteria</taxon>
        <taxon>Aeromonadales</taxon>
        <taxon>Aeromonadaceae</taxon>
        <taxon>Aeromonas</taxon>
    </lineage>
</organism>
<dbReference type="GO" id="GO:0043683">
    <property type="term" value="P:type IV pilus assembly"/>
    <property type="evidence" value="ECO:0007669"/>
    <property type="project" value="InterPro"/>
</dbReference>
<dbReference type="RefSeq" id="WP_005345697.1">
    <property type="nucleotide sequence ID" value="NZ_APVG01000001.1"/>
</dbReference>